<proteinExistence type="predicted"/>
<protein>
    <recommendedName>
        <fullName evidence="3">ESX-1 secretion-associated protein</fullName>
    </recommendedName>
</protein>
<dbReference type="Proteomes" id="UP000037247">
    <property type="component" value="Unassembled WGS sequence"/>
</dbReference>
<comment type="caution">
    <text evidence="1">The sequence shown here is derived from an EMBL/GenBank/DDBJ whole genome shotgun (WGS) entry which is preliminary data.</text>
</comment>
<accession>A0ABR5I8V5</accession>
<gene>
    <name evidence="1" type="ORF">ABW18_16810</name>
</gene>
<dbReference type="EMBL" id="LDTZ01000020">
    <property type="protein sequence ID" value="KNA90076.1"/>
    <property type="molecule type" value="Genomic_DNA"/>
</dbReference>
<name>A0ABR5I8V5_9ACTN</name>
<reference evidence="1 2" key="1">
    <citation type="submission" date="2015-05" db="EMBL/GenBank/DDBJ databases">
        <title>Draft genome sequence of the bacterium Gordonia jacobaea a new member of the Gordonia genus.</title>
        <authorList>
            <person name="Jimenez-Galisteo G."/>
            <person name="Dominguez A."/>
            <person name="Munoz E."/>
            <person name="Vinas M."/>
        </authorList>
    </citation>
    <scope>NUCLEOTIDE SEQUENCE [LARGE SCALE GENOMIC DNA]</scope>
    <source>
        <strain evidence="2">mv1</strain>
    </source>
</reference>
<dbReference type="RefSeq" id="WP_005178614.1">
    <property type="nucleotide sequence ID" value="NZ_LDTZ01000020.1"/>
</dbReference>
<sequence>MPDSTQPPQQILVTGSDGNVDSFIDADQLQSDATRLMYQLAATAGDDEATDKVSKRWVTEHDPDYFGFLAAAALSLMTRCILGPILEVTDEMGVNLRDGLNNAANNAESTLGDN</sequence>
<organism evidence="1 2">
    <name type="scientific">Gordonia jacobaea</name>
    <dbReference type="NCBI Taxonomy" id="122202"/>
    <lineage>
        <taxon>Bacteria</taxon>
        <taxon>Bacillati</taxon>
        <taxon>Actinomycetota</taxon>
        <taxon>Actinomycetes</taxon>
        <taxon>Mycobacteriales</taxon>
        <taxon>Gordoniaceae</taxon>
        <taxon>Gordonia</taxon>
    </lineage>
</organism>
<evidence type="ECO:0000313" key="2">
    <source>
        <dbReference type="Proteomes" id="UP000037247"/>
    </source>
</evidence>
<evidence type="ECO:0000313" key="1">
    <source>
        <dbReference type="EMBL" id="KNA90076.1"/>
    </source>
</evidence>
<evidence type="ECO:0008006" key="3">
    <source>
        <dbReference type="Google" id="ProtNLM"/>
    </source>
</evidence>
<keyword evidence="2" id="KW-1185">Reference proteome</keyword>